<keyword evidence="3" id="KW-1185">Reference proteome</keyword>
<dbReference type="GO" id="GO:0016853">
    <property type="term" value="F:isomerase activity"/>
    <property type="evidence" value="ECO:0007669"/>
    <property type="project" value="UniProtKB-KW"/>
</dbReference>
<dbReference type="InterPro" id="IPR036237">
    <property type="entry name" value="Xyl_isomerase-like_sf"/>
</dbReference>
<dbReference type="OrthoDB" id="9782626at2"/>
<keyword evidence="2" id="KW-0413">Isomerase</keyword>
<accession>A0A1I2DBS0</accession>
<dbReference type="RefSeq" id="WP_091188238.1">
    <property type="nucleotide sequence ID" value="NZ_FOMT01000004.1"/>
</dbReference>
<protein>
    <submittedName>
        <fullName evidence="2">Sugar phosphate isomerase/epimerase</fullName>
    </submittedName>
</protein>
<dbReference type="Gene3D" id="3.20.20.150">
    <property type="entry name" value="Divalent-metal-dependent TIM barrel enzymes"/>
    <property type="match status" value="1"/>
</dbReference>
<dbReference type="STRING" id="1045775.SAMN05216378_4046"/>
<dbReference type="InterPro" id="IPR050312">
    <property type="entry name" value="IolE/XylAMocC-like"/>
</dbReference>
<evidence type="ECO:0000313" key="2">
    <source>
        <dbReference type="EMBL" id="SFE77919.1"/>
    </source>
</evidence>
<evidence type="ECO:0000259" key="1">
    <source>
        <dbReference type="Pfam" id="PF01261"/>
    </source>
</evidence>
<dbReference type="AlphaFoldDB" id="A0A1I2DBS0"/>
<dbReference type="InterPro" id="IPR013022">
    <property type="entry name" value="Xyl_isomerase-like_TIM-brl"/>
</dbReference>
<proteinExistence type="predicted"/>
<dbReference type="Proteomes" id="UP000198855">
    <property type="component" value="Unassembled WGS sequence"/>
</dbReference>
<name>A0A1I2DBS0_9BACL</name>
<organism evidence="2 3">
    <name type="scientific">Paenibacillus catalpae</name>
    <dbReference type="NCBI Taxonomy" id="1045775"/>
    <lineage>
        <taxon>Bacteria</taxon>
        <taxon>Bacillati</taxon>
        <taxon>Bacillota</taxon>
        <taxon>Bacilli</taxon>
        <taxon>Bacillales</taxon>
        <taxon>Paenibacillaceae</taxon>
        <taxon>Paenibacillus</taxon>
    </lineage>
</organism>
<dbReference type="PANTHER" id="PTHR12110:SF21">
    <property type="entry name" value="XYLOSE ISOMERASE-LIKE TIM BARREL DOMAIN-CONTAINING PROTEIN"/>
    <property type="match status" value="1"/>
</dbReference>
<dbReference type="EMBL" id="FOMT01000004">
    <property type="protein sequence ID" value="SFE77919.1"/>
    <property type="molecule type" value="Genomic_DNA"/>
</dbReference>
<dbReference type="SUPFAM" id="SSF51658">
    <property type="entry name" value="Xylose isomerase-like"/>
    <property type="match status" value="1"/>
</dbReference>
<evidence type="ECO:0000313" key="3">
    <source>
        <dbReference type="Proteomes" id="UP000198855"/>
    </source>
</evidence>
<reference evidence="3" key="1">
    <citation type="submission" date="2016-10" db="EMBL/GenBank/DDBJ databases">
        <authorList>
            <person name="Varghese N."/>
            <person name="Submissions S."/>
        </authorList>
    </citation>
    <scope>NUCLEOTIDE SEQUENCE [LARGE SCALE GENOMIC DNA]</scope>
    <source>
        <strain evidence="3">CGMCC 1.10784</strain>
    </source>
</reference>
<sequence>MLKGLTRAGLGAIGDDKAFIEQAARHGFQSVDLDAAGLIHTYGVDGARELLAANGISIGSCGFPVEWRGTDEAFRDGLPQLEEQAKAASLLGCTASCTYILPATDLSPGAFTIQAVRRLRECANILNAYGVKLGLEFVGPHHLRTAWKYPFIYTMEDTLAFADAIGTSNVGLLLDAYHWYTNGLGTEDIEKLSPEQIVHVHINDAKDIPVEQVLDNDRLYPGEGVIDLPGFLGSLKRIGYKGAVAQEILTPGGGAPVSVEEALQRSKAGFDKVFANI</sequence>
<gene>
    <name evidence="2" type="ORF">SAMN05216378_4046</name>
</gene>
<dbReference type="PANTHER" id="PTHR12110">
    <property type="entry name" value="HYDROXYPYRUVATE ISOMERASE"/>
    <property type="match status" value="1"/>
</dbReference>
<dbReference type="Pfam" id="PF01261">
    <property type="entry name" value="AP_endonuc_2"/>
    <property type="match status" value="1"/>
</dbReference>
<feature type="domain" description="Xylose isomerase-like TIM barrel" evidence="1">
    <location>
        <begin position="20"/>
        <end position="262"/>
    </location>
</feature>